<keyword evidence="10 13" id="KW-0862">Zinc</keyword>
<dbReference type="CDD" id="cd00641">
    <property type="entry name" value="GTP_cyclohydro2"/>
    <property type="match status" value="1"/>
</dbReference>
<dbReference type="EMBL" id="MFLN01000008">
    <property type="protein sequence ID" value="OGG67453.1"/>
    <property type="molecule type" value="Genomic_DNA"/>
</dbReference>
<feature type="domain" description="GTP cyclohydrolase II" evidence="14">
    <location>
        <begin position="221"/>
        <end position="382"/>
    </location>
</feature>
<dbReference type="GO" id="GO:0005829">
    <property type="term" value="C:cytosol"/>
    <property type="evidence" value="ECO:0007669"/>
    <property type="project" value="TreeGrafter"/>
</dbReference>
<dbReference type="STRING" id="1798500.A3C21_01980"/>
<dbReference type="InterPro" id="IPR036144">
    <property type="entry name" value="RibA-like_sf"/>
</dbReference>
<evidence type="ECO:0000256" key="1">
    <source>
        <dbReference type="ARBA" id="ARBA00000141"/>
    </source>
</evidence>
<comment type="pathway">
    <text evidence="4">Cofactor biosynthesis; riboflavin biosynthesis; 2-hydroxy-3-oxobutyl phosphate from D-ribulose 5-phosphate: step 1/1.</text>
</comment>
<evidence type="ECO:0000256" key="11">
    <source>
        <dbReference type="ARBA" id="ARBA00023134"/>
    </source>
</evidence>
<comment type="function">
    <text evidence="13">Catalyzes the conversion of GTP to 2,5-diamino-6-ribosylamino-4(3H)-pyrimidinone 5'-phosphate (DARP), formate and pyrophosphate.</text>
</comment>
<name>A0A1F6E1B5_9BACT</name>
<comment type="caution">
    <text evidence="15">The sequence shown here is derived from an EMBL/GenBank/DDBJ whole genome shotgun (WGS) entry which is preliminary data.</text>
</comment>
<dbReference type="SUPFAM" id="SSF142695">
    <property type="entry name" value="RibA-like"/>
    <property type="match status" value="1"/>
</dbReference>
<evidence type="ECO:0000256" key="13">
    <source>
        <dbReference type="HAMAP-Rule" id="MF_00179"/>
    </source>
</evidence>
<dbReference type="Gene3D" id="3.40.50.10990">
    <property type="entry name" value="GTP cyclohydrolase II"/>
    <property type="match status" value="1"/>
</dbReference>
<dbReference type="EC" id="3.5.4.25" evidence="13"/>
<dbReference type="Pfam" id="PF00925">
    <property type="entry name" value="GTP_cyclohydro2"/>
    <property type="match status" value="1"/>
</dbReference>
<sequence>MSNEFCTIPEAVADVKKGRMLVILDSPQRENEGDLFIAADAATPAAIATMIRRAGGILCTAITEAQARRLRLPLMVPLDENREKTGVNFTVSVNAARGVTTGVSAHDRAKTIRVLADPRSRAKDIVKPGHVFGLIARRGGVLEREGHTEAAVDLARLAGKSPSGVLCEIVGKSGHMAKRAEIMDLSRKLGVKIVAISDLVAYLHARPLPRLPRRSSVVRISSSTLPTRYGTFRVIAYKSVLDGREHAALVLGEPHGNALARVHSQCLTGDTLFSLRCDCGAQLKESMRRIGKEGAGVIVYASQEGRGIGLGNKIRAYALQDKGLDTVEANLALGFSADQRTYEAAAHILRDLGARKVRLLTNNPEKERQLAQCGIRIAARVPLEIRPNRTNKTYLRTKKRKLGHRLRNV</sequence>
<dbReference type="HAMAP" id="MF_00179">
    <property type="entry name" value="RibA"/>
    <property type="match status" value="1"/>
</dbReference>
<evidence type="ECO:0000256" key="8">
    <source>
        <dbReference type="ARBA" id="ARBA00022741"/>
    </source>
</evidence>
<evidence type="ECO:0000256" key="2">
    <source>
        <dbReference type="ARBA" id="ARBA00002284"/>
    </source>
</evidence>
<evidence type="ECO:0000313" key="15">
    <source>
        <dbReference type="EMBL" id="OGG67453.1"/>
    </source>
</evidence>
<comment type="catalytic activity">
    <reaction evidence="1">
        <text>D-ribulose 5-phosphate = (2S)-2-hydroxy-3-oxobutyl phosphate + formate + H(+)</text>
        <dbReference type="Rhea" id="RHEA:18457"/>
        <dbReference type="ChEBI" id="CHEBI:15378"/>
        <dbReference type="ChEBI" id="CHEBI:15740"/>
        <dbReference type="ChEBI" id="CHEBI:58121"/>
        <dbReference type="ChEBI" id="CHEBI:58830"/>
        <dbReference type="EC" id="4.1.99.12"/>
    </reaction>
</comment>
<comment type="pathway">
    <text evidence="3 13">Cofactor biosynthesis; riboflavin biosynthesis; 5-amino-6-(D-ribitylamino)uracil from GTP: step 1/4.</text>
</comment>
<dbReference type="Gene3D" id="3.90.870.10">
    <property type="entry name" value="DHBP synthase"/>
    <property type="match status" value="1"/>
</dbReference>
<dbReference type="InterPro" id="IPR017945">
    <property type="entry name" value="DHBP_synth_RibB-like_a/b_dom"/>
</dbReference>
<evidence type="ECO:0000256" key="10">
    <source>
        <dbReference type="ARBA" id="ARBA00022833"/>
    </source>
</evidence>
<dbReference type="UniPathway" id="UPA00275">
    <property type="reaction ID" value="UER00399"/>
</dbReference>
<feature type="active site" description="Proton acceptor" evidence="13">
    <location>
        <position position="338"/>
    </location>
</feature>
<dbReference type="PANTHER" id="PTHR21327">
    <property type="entry name" value="GTP CYCLOHYDROLASE II-RELATED"/>
    <property type="match status" value="1"/>
</dbReference>
<dbReference type="GO" id="GO:0009231">
    <property type="term" value="P:riboflavin biosynthetic process"/>
    <property type="evidence" value="ECO:0007669"/>
    <property type="project" value="UniProtKB-UniRule"/>
</dbReference>
<dbReference type="GO" id="GO:0008270">
    <property type="term" value="F:zinc ion binding"/>
    <property type="evidence" value="ECO:0007669"/>
    <property type="project" value="UniProtKB-UniRule"/>
</dbReference>
<feature type="binding site" evidence="13">
    <location>
        <begin position="304"/>
        <end position="306"/>
    </location>
    <ligand>
        <name>GTP</name>
        <dbReference type="ChEBI" id="CHEBI:37565"/>
    </ligand>
</feature>
<evidence type="ECO:0000256" key="4">
    <source>
        <dbReference type="ARBA" id="ARBA00004904"/>
    </source>
</evidence>
<evidence type="ECO:0000256" key="9">
    <source>
        <dbReference type="ARBA" id="ARBA00022801"/>
    </source>
</evidence>
<comment type="cofactor">
    <cofactor evidence="13">
        <name>Zn(2+)</name>
        <dbReference type="ChEBI" id="CHEBI:29105"/>
    </cofactor>
    <text evidence="13">Binds 1 zinc ion per subunit.</text>
</comment>
<comment type="catalytic activity">
    <reaction evidence="12 13">
        <text>GTP + 4 H2O = 2,5-diamino-6-hydroxy-4-(5-phosphoribosylamino)-pyrimidine + formate + 2 phosphate + 3 H(+)</text>
        <dbReference type="Rhea" id="RHEA:23704"/>
        <dbReference type="ChEBI" id="CHEBI:15377"/>
        <dbReference type="ChEBI" id="CHEBI:15378"/>
        <dbReference type="ChEBI" id="CHEBI:15740"/>
        <dbReference type="ChEBI" id="CHEBI:37565"/>
        <dbReference type="ChEBI" id="CHEBI:43474"/>
        <dbReference type="ChEBI" id="CHEBI:58614"/>
        <dbReference type="EC" id="3.5.4.25"/>
    </reaction>
</comment>
<feature type="binding site" evidence="13">
    <location>
        <position position="361"/>
    </location>
    <ligand>
        <name>GTP</name>
        <dbReference type="ChEBI" id="CHEBI:37565"/>
    </ligand>
</feature>
<dbReference type="PIRSF" id="PIRSF001259">
    <property type="entry name" value="RibA"/>
    <property type="match status" value="1"/>
</dbReference>
<dbReference type="GO" id="GO:0005525">
    <property type="term" value="F:GTP binding"/>
    <property type="evidence" value="ECO:0007669"/>
    <property type="project" value="UniProtKB-KW"/>
</dbReference>
<keyword evidence="8 13" id="KW-0547">Nucleotide-binding</keyword>
<evidence type="ECO:0000256" key="6">
    <source>
        <dbReference type="ARBA" id="ARBA00022619"/>
    </source>
</evidence>
<evidence type="ECO:0000256" key="7">
    <source>
        <dbReference type="ARBA" id="ARBA00022723"/>
    </source>
</evidence>
<feature type="binding site" evidence="13">
    <location>
        <position position="282"/>
    </location>
    <ligand>
        <name>GTP</name>
        <dbReference type="ChEBI" id="CHEBI:37565"/>
    </ligand>
</feature>
<evidence type="ECO:0000256" key="12">
    <source>
        <dbReference type="ARBA" id="ARBA00049295"/>
    </source>
</evidence>
<proteinExistence type="inferred from homology"/>
<accession>A0A1F6E1B5</accession>
<dbReference type="NCBIfam" id="NF001591">
    <property type="entry name" value="PRK00393.1"/>
    <property type="match status" value="1"/>
</dbReference>
<evidence type="ECO:0000256" key="5">
    <source>
        <dbReference type="ARBA" id="ARBA00005520"/>
    </source>
</evidence>
<keyword evidence="6 13" id="KW-0686">Riboflavin biosynthesis</keyword>
<feature type="binding site" evidence="13">
    <location>
        <position position="326"/>
    </location>
    <ligand>
        <name>GTP</name>
        <dbReference type="ChEBI" id="CHEBI:37565"/>
    </ligand>
</feature>
<feature type="binding site" evidence="13">
    <location>
        <position position="279"/>
    </location>
    <ligand>
        <name>Zn(2+)</name>
        <dbReference type="ChEBI" id="CHEBI:29105"/>
        <note>catalytic</note>
    </ligand>
</feature>
<keyword evidence="11 13" id="KW-0342">GTP-binding</keyword>
<evidence type="ECO:0000259" key="14">
    <source>
        <dbReference type="Pfam" id="PF00925"/>
    </source>
</evidence>
<dbReference type="InterPro" id="IPR000926">
    <property type="entry name" value="RibA"/>
</dbReference>
<feature type="binding site" evidence="13">
    <location>
        <begin position="261"/>
        <end position="265"/>
    </location>
    <ligand>
        <name>GTP</name>
        <dbReference type="ChEBI" id="CHEBI:37565"/>
    </ligand>
</feature>
<dbReference type="InterPro" id="IPR000422">
    <property type="entry name" value="DHBP_synthase_RibB"/>
</dbReference>
<comment type="similarity">
    <text evidence="13">Belongs to the GTP cyclohydrolase II family.</text>
</comment>
<feature type="binding site" evidence="13">
    <location>
        <position position="277"/>
    </location>
    <ligand>
        <name>Zn(2+)</name>
        <dbReference type="ChEBI" id="CHEBI:29105"/>
        <note>catalytic</note>
    </ligand>
</feature>
<reference evidence="15 16" key="1">
    <citation type="journal article" date="2016" name="Nat. Commun.">
        <title>Thousands of microbial genomes shed light on interconnected biogeochemical processes in an aquifer system.</title>
        <authorList>
            <person name="Anantharaman K."/>
            <person name="Brown C.T."/>
            <person name="Hug L.A."/>
            <person name="Sharon I."/>
            <person name="Castelle C.J."/>
            <person name="Probst A.J."/>
            <person name="Thomas B.C."/>
            <person name="Singh A."/>
            <person name="Wilkins M.J."/>
            <person name="Karaoz U."/>
            <person name="Brodie E.L."/>
            <person name="Williams K.H."/>
            <person name="Hubbard S.S."/>
            <person name="Banfield J.F."/>
        </authorList>
    </citation>
    <scope>NUCLEOTIDE SEQUENCE [LARGE SCALE GENOMIC DNA]</scope>
</reference>
<gene>
    <name evidence="13" type="primary">ribA</name>
    <name evidence="15" type="ORF">A3C21_01980</name>
</gene>
<protein>
    <recommendedName>
        <fullName evidence="13">GTP cyclohydrolase-2</fullName>
        <ecNumber evidence="13">3.5.4.25</ecNumber>
    </recommendedName>
    <alternativeName>
        <fullName evidence="13">GTP cyclohydrolase II</fullName>
    </alternativeName>
</protein>
<comment type="function">
    <text evidence="2">Catalyzes the conversion of D-ribulose 5-phosphate to formate and 3,4-dihydroxy-2-butanone 4-phosphate.</text>
</comment>
<dbReference type="Proteomes" id="UP000178572">
    <property type="component" value="Unassembled WGS sequence"/>
</dbReference>
<dbReference type="SUPFAM" id="SSF55821">
    <property type="entry name" value="YrdC/RibB"/>
    <property type="match status" value="1"/>
</dbReference>
<dbReference type="FunFam" id="3.40.50.10990:FF:000002">
    <property type="entry name" value="GTP cyclohydrolase-2"/>
    <property type="match status" value="1"/>
</dbReference>
<dbReference type="NCBIfam" id="TIGR00506">
    <property type="entry name" value="ribB"/>
    <property type="match status" value="1"/>
</dbReference>
<keyword evidence="9 13" id="KW-0378">Hydrolase</keyword>
<dbReference type="Pfam" id="PF00926">
    <property type="entry name" value="DHBP_synthase"/>
    <property type="match status" value="1"/>
</dbReference>
<feature type="binding site" evidence="13">
    <location>
        <position position="366"/>
    </location>
    <ligand>
        <name>GTP</name>
        <dbReference type="ChEBI" id="CHEBI:37565"/>
    </ligand>
</feature>
<comment type="similarity">
    <text evidence="5">In the N-terminal section; belongs to the DHBP synthase family.</text>
</comment>
<feature type="binding site" evidence="13">
    <location>
        <position position="266"/>
    </location>
    <ligand>
        <name>Zn(2+)</name>
        <dbReference type="ChEBI" id="CHEBI:29105"/>
        <note>catalytic</note>
    </ligand>
</feature>
<dbReference type="GO" id="GO:0003935">
    <property type="term" value="F:GTP cyclohydrolase II activity"/>
    <property type="evidence" value="ECO:0007669"/>
    <property type="project" value="UniProtKB-UniRule"/>
</dbReference>
<feature type="active site" description="Nucleophile" evidence="13">
    <location>
        <position position="340"/>
    </location>
</feature>
<evidence type="ECO:0000256" key="3">
    <source>
        <dbReference type="ARBA" id="ARBA00004853"/>
    </source>
</evidence>
<dbReference type="NCBIfam" id="TIGR00505">
    <property type="entry name" value="ribA"/>
    <property type="match status" value="1"/>
</dbReference>
<dbReference type="GO" id="GO:0008686">
    <property type="term" value="F:3,4-dihydroxy-2-butanone-4-phosphate synthase activity"/>
    <property type="evidence" value="ECO:0007669"/>
    <property type="project" value="UniProtKB-EC"/>
</dbReference>
<organism evidence="15 16">
    <name type="scientific">Candidatus Kaiserbacteria bacterium RIFCSPHIGHO2_02_FULL_59_21</name>
    <dbReference type="NCBI Taxonomy" id="1798500"/>
    <lineage>
        <taxon>Bacteria</taxon>
        <taxon>Candidatus Kaiseribacteriota</taxon>
    </lineage>
</organism>
<dbReference type="PANTHER" id="PTHR21327:SF18">
    <property type="entry name" value="3,4-DIHYDROXY-2-BUTANONE 4-PHOSPHATE SYNTHASE"/>
    <property type="match status" value="1"/>
</dbReference>
<dbReference type="InterPro" id="IPR032677">
    <property type="entry name" value="GTP_cyclohydro_II"/>
</dbReference>
<evidence type="ECO:0000313" key="16">
    <source>
        <dbReference type="Proteomes" id="UP000178572"/>
    </source>
</evidence>
<dbReference type="AlphaFoldDB" id="A0A1F6E1B5"/>
<keyword evidence="7 13" id="KW-0479">Metal-binding</keyword>